<dbReference type="GO" id="GO:0030182">
    <property type="term" value="P:neuron differentiation"/>
    <property type="evidence" value="ECO:0007669"/>
    <property type="project" value="TreeGrafter"/>
</dbReference>
<proteinExistence type="predicted"/>
<dbReference type="InterPro" id="IPR003961">
    <property type="entry name" value="FN3_dom"/>
</dbReference>
<feature type="non-terminal residue" evidence="5">
    <location>
        <position position="1"/>
    </location>
</feature>
<dbReference type="InterPro" id="IPR008197">
    <property type="entry name" value="WAP_dom"/>
</dbReference>
<dbReference type="SMART" id="SM00217">
    <property type="entry name" value="WAP"/>
    <property type="match status" value="1"/>
</dbReference>
<dbReference type="PROSITE" id="PS50853">
    <property type="entry name" value="FN3"/>
    <property type="match status" value="3"/>
</dbReference>
<evidence type="ECO:0000313" key="5">
    <source>
        <dbReference type="EMBL" id="KAK1806118.1"/>
    </source>
</evidence>
<dbReference type="Gene3D" id="4.10.75.10">
    <property type="entry name" value="Elafin-like"/>
    <property type="match status" value="1"/>
</dbReference>
<dbReference type="SUPFAM" id="SSF57256">
    <property type="entry name" value="Elafin-like"/>
    <property type="match status" value="1"/>
</dbReference>
<feature type="signal peptide" evidence="2">
    <location>
        <begin position="1"/>
        <end position="28"/>
    </location>
</feature>
<dbReference type="Proteomes" id="UP001239994">
    <property type="component" value="Unassembled WGS sequence"/>
</dbReference>
<dbReference type="PRINTS" id="PR00003">
    <property type="entry name" value="4DISULPHCORE"/>
</dbReference>
<dbReference type="PANTHER" id="PTHR14131:SF7">
    <property type="entry name" value="ANOSMIN 1B"/>
    <property type="match status" value="1"/>
</dbReference>
<name>A0AAD9E6E1_9TELE</name>
<dbReference type="PROSITE" id="PS51390">
    <property type="entry name" value="WAP"/>
    <property type="match status" value="1"/>
</dbReference>
<evidence type="ECO:0000313" key="6">
    <source>
        <dbReference type="Proteomes" id="UP001239994"/>
    </source>
</evidence>
<feature type="domain" description="Fibronectin type-III" evidence="3">
    <location>
        <begin position="543"/>
        <end position="648"/>
    </location>
</feature>
<dbReference type="Pfam" id="PF17869">
    <property type="entry name" value="Cys_box"/>
    <property type="match status" value="1"/>
</dbReference>
<dbReference type="PANTHER" id="PTHR14131">
    <property type="entry name" value="ANOSMIN"/>
    <property type="match status" value="1"/>
</dbReference>
<comment type="caution">
    <text evidence="5">The sequence shown here is derived from an EMBL/GenBank/DDBJ whole genome shotgun (WGS) entry which is preliminary data.</text>
</comment>
<dbReference type="InterPro" id="IPR042447">
    <property type="entry name" value="Anosmin-1"/>
</dbReference>
<feature type="chain" id="PRO_5042039662" description="Anosmin 1b" evidence="2">
    <location>
        <begin position="29"/>
        <end position="653"/>
    </location>
</feature>
<dbReference type="AlphaFoldDB" id="A0AAD9E6E1"/>
<evidence type="ECO:0000256" key="1">
    <source>
        <dbReference type="SAM" id="MobiDB-lite"/>
    </source>
</evidence>
<dbReference type="Pfam" id="PF00041">
    <property type="entry name" value="fn3"/>
    <property type="match status" value="1"/>
</dbReference>
<evidence type="ECO:0008006" key="7">
    <source>
        <dbReference type="Google" id="ProtNLM"/>
    </source>
</evidence>
<keyword evidence="2" id="KW-0732">Signal</keyword>
<dbReference type="InterPro" id="IPR036645">
    <property type="entry name" value="Elafin-like_sf"/>
</dbReference>
<dbReference type="Gene3D" id="2.60.40.10">
    <property type="entry name" value="Immunoglobulins"/>
    <property type="match status" value="4"/>
</dbReference>
<gene>
    <name evidence="5" type="ORF">P4O66_012824</name>
</gene>
<dbReference type="EMBL" id="JAROKS010000002">
    <property type="protein sequence ID" value="KAK1806118.1"/>
    <property type="molecule type" value="Genomic_DNA"/>
</dbReference>
<feature type="domain" description="Fibronectin type-III" evidence="3">
    <location>
        <begin position="179"/>
        <end position="280"/>
    </location>
</feature>
<feature type="region of interest" description="Disordered" evidence="1">
    <location>
        <begin position="270"/>
        <end position="290"/>
    </location>
</feature>
<dbReference type="InterPro" id="IPR036116">
    <property type="entry name" value="FN3_sf"/>
</dbReference>
<dbReference type="Pfam" id="PF00095">
    <property type="entry name" value="WAP"/>
    <property type="match status" value="1"/>
</dbReference>
<feature type="domain" description="WAP" evidence="4">
    <location>
        <begin position="120"/>
        <end position="169"/>
    </location>
</feature>
<feature type="domain" description="Fibronectin type-III" evidence="3">
    <location>
        <begin position="285"/>
        <end position="392"/>
    </location>
</feature>
<reference evidence="5" key="1">
    <citation type="submission" date="2023-03" db="EMBL/GenBank/DDBJ databases">
        <title>Electrophorus voltai genome.</title>
        <authorList>
            <person name="Bian C."/>
        </authorList>
    </citation>
    <scope>NUCLEOTIDE SEQUENCE</scope>
    <source>
        <strain evidence="5">CB-2022</strain>
        <tissue evidence="5">Muscle</tissue>
    </source>
</reference>
<organism evidence="5 6">
    <name type="scientific">Electrophorus voltai</name>
    <dbReference type="NCBI Taxonomy" id="2609070"/>
    <lineage>
        <taxon>Eukaryota</taxon>
        <taxon>Metazoa</taxon>
        <taxon>Chordata</taxon>
        <taxon>Craniata</taxon>
        <taxon>Vertebrata</taxon>
        <taxon>Euteleostomi</taxon>
        <taxon>Actinopterygii</taxon>
        <taxon>Neopterygii</taxon>
        <taxon>Teleostei</taxon>
        <taxon>Ostariophysi</taxon>
        <taxon>Gymnotiformes</taxon>
        <taxon>Gymnotoidei</taxon>
        <taxon>Gymnotidae</taxon>
        <taxon>Electrophorus</taxon>
    </lineage>
</organism>
<dbReference type="GO" id="GO:0005576">
    <property type="term" value="C:extracellular region"/>
    <property type="evidence" value="ECO:0007669"/>
    <property type="project" value="InterPro"/>
</dbReference>
<dbReference type="SUPFAM" id="SSF49265">
    <property type="entry name" value="Fibronectin type III"/>
    <property type="match status" value="2"/>
</dbReference>
<dbReference type="CDD" id="cd00199">
    <property type="entry name" value="WAP"/>
    <property type="match status" value="1"/>
</dbReference>
<dbReference type="GO" id="GO:0009986">
    <property type="term" value="C:cell surface"/>
    <property type="evidence" value="ECO:0007669"/>
    <property type="project" value="TreeGrafter"/>
</dbReference>
<keyword evidence="6" id="KW-1185">Reference proteome</keyword>
<dbReference type="SMART" id="SM00060">
    <property type="entry name" value="FN3"/>
    <property type="match status" value="4"/>
</dbReference>
<evidence type="ECO:0000259" key="3">
    <source>
        <dbReference type="PROSITE" id="PS50853"/>
    </source>
</evidence>
<dbReference type="GO" id="GO:0030414">
    <property type="term" value="F:peptidase inhibitor activity"/>
    <property type="evidence" value="ECO:0007669"/>
    <property type="project" value="InterPro"/>
</dbReference>
<evidence type="ECO:0000259" key="4">
    <source>
        <dbReference type="PROSITE" id="PS51390"/>
    </source>
</evidence>
<accession>A0AAD9E6E1</accession>
<dbReference type="InterPro" id="IPR013783">
    <property type="entry name" value="Ig-like_fold"/>
</dbReference>
<evidence type="ECO:0000256" key="2">
    <source>
        <dbReference type="SAM" id="SignalP"/>
    </source>
</evidence>
<dbReference type="InterPro" id="IPR040957">
    <property type="entry name" value="Anosmin-1_Cys_box"/>
</dbReference>
<dbReference type="CDD" id="cd00063">
    <property type="entry name" value="FN3"/>
    <property type="match status" value="1"/>
</dbReference>
<dbReference type="FunFam" id="4.10.75.10:FF:000001">
    <property type="entry name" value="Anosmin 1"/>
    <property type="match status" value="1"/>
</dbReference>
<sequence length="653" mass="72773">MLYTLDRTMSASRVASLLLWALLRLTVARRTGAEDAEILEKISSARCTSRCLTLHITQLAATFKRLQSDEVLGWCENHRRCSQCLQPCKELWERRSALSHKVCEKHHECITSAEFLLLLQSHKQGECPSPQRASGFAAACVESCSSDRECSASRKCCSNTCGHTCQAPASLYKGVPLRPRKDMTFVEDQHGHVQVSWMSKFNVSMEAVLYILQKRWNDGIHPSEDDASPWHTVLMTMEDRAVLKDVCLHRWYQFRVCAVNSHGTRGFTTPSKHFSSTRDPFPPEPPQNPRVGNNTMLGEGTVGVQLRWDPPARADLPLHHYKVTWSTRRSPAGGVSWKESGRVVDGTVTETELLELQPDTSYVVHIQAVAFWGQKRLKSGRARLSFKTAAHPVSPPGRGTLSRDVSNELPASRASPGVLRLKTAAPHYHDNQLQVKVFWKSRLPEHQSGPGSYLLSWYPEVCANNVTRKERKVTVQGTYFVITGLLFACKYKVSVKALSAPEQTPDALTSFTTPQCSGLRGRRKKPPPCVQERHLQAQKALPRPEKLTAVFQTVDDCLEGLFSWRVSEAAPGHTPRTGFRFSWVKVSSSSVNDSPNTFISETINLPPGQLSLRVGQLQPESVYEVQVHALSEAGSGPSVARTFHTPPPLNNTA</sequence>
<protein>
    <recommendedName>
        <fullName evidence="7">Anosmin 1b</fullName>
    </recommendedName>
</protein>